<keyword evidence="1" id="KW-1133">Transmembrane helix</keyword>
<accession>A0ABT6RA36</accession>
<evidence type="ECO:0000313" key="4">
    <source>
        <dbReference type="Proteomes" id="UP001226434"/>
    </source>
</evidence>
<dbReference type="InterPro" id="IPR012171">
    <property type="entry name" value="Fatty_acid_desaturase"/>
</dbReference>
<dbReference type="InterPro" id="IPR005804">
    <property type="entry name" value="FA_desaturase_dom"/>
</dbReference>
<dbReference type="PANTHER" id="PTHR19353">
    <property type="entry name" value="FATTY ACID DESATURASE 2"/>
    <property type="match status" value="1"/>
</dbReference>
<feature type="transmembrane region" description="Helical" evidence="1">
    <location>
        <begin position="205"/>
        <end position="223"/>
    </location>
</feature>
<reference evidence="3 4" key="1">
    <citation type="submission" date="2023-05" db="EMBL/GenBank/DDBJ databases">
        <title>Genome sequence of Pinibacter sp. MAH-24.</title>
        <authorList>
            <person name="Huq M.A."/>
        </authorList>
    </citation>
    <scope>NUCLEOTIDE SEQUENCE [LARGE SCALE GENOMIC DNA]</scope>
    <source>
        <strain evidence="3 4">MAH-24</strain>
    </source>
</reference>
<feature type="domain" description="Fatty acid desaturase" evidence="2">
    <location>
        <begin position="73"/>
        <end position="338"/>
    </location>
</feature>
<comment type="caution">
    <text evidence="3">The sequence shown here is derived from an EMBL/GenBank/DDBJ whole genome shotgun (WGS) entry which is preliminary data.</text>
</comment>
<proteinExistence type="predicted"/>
<dbReference type="PANTHER" id="PTHR19353:SF19">
    <property type="entry name" value="DELTA(5) FATTY ACID DESATURASE C-RELATED"/>
    <property type="match status" value="1"/>
</dbReference>
<protein>
    <submittedName>
        <fullName evidence="3">Acyl-CoA desaturase</fullName>
        <ecNumber evidence="3">1.14.19.-</ecNumber>
    </submittedName>
</protein>
<organism evidence="3 4">
    <name type="scientific">Pinibacter soli</name>
    <dbReference type="NCBI Taxonomy" id="3044211"/>
    <lineage>
        <taxon>Bacteria</taxon>
        <taxon>Pseudomonadati</taxon>
        <taxon>Bacteroidota</taxon>
        <taxon>Chitinophagia</taxon>
        <taxon>Chitinophagales</taxon>
        <taxon>Chitinophagaceae</taxon>
        <taxon>Pinibacter</taxon>
    </lineage>
</organism>
<feature type="transmembrane region" description="Helical" evidence="1">
    <location>
        <begin position="38"/>
        <end position="60"/>
    </location>
</feature>
<dbReference type="GO" id="GO:0016491">
    <property type="term" value="F:oxidoreductase activity"/>
    <property type="evidence" value="ECO:0007669"/>
    <property type="project" value="UniProtKB-KW"/>
</dbReference>
<dbReference type="EC" id="1.14.19.-" evidence="3"/>
<dbReference type="EMBL" id="JASBRG010000003">
    <property type="protein sequence ID" value="MDI3319266.1"/>
    <property type="molecule type" value="Genomic_DNA"/>
</dbReference>
<gene>
    <name evidence="3" type="ORF">QJ048_05750</name>
</gene>
<feature type="transmembrane region" description="Helical" evidence="1">
    <location>
        <begin position="164"/>
        <end position="184"/>
    </location>
</feature>
<dbReference type="CDD" id="cd03506">
    <property type="entry name" value="Delta6-FADS-like"/>
    <property type="match status" value="1"/>
</dbReference>
<dbReference type="Proteomes" id="UP001226434">
    <property type="component" value="Unassembled WGS sequence"/>
</dbReference>
<keyword evidence="3" id="KW-0560">Oxidoreductase</keyword>
<evidence type="ECO:0000259" key="2">
    <source>
        <dbReference type="Pfam" id="PF00487"/>
    </source>
</evidence>
<feature type="transmembrane region" description="Helical" evidence="1">
    <location>
        <begin position="72"/>
        <end position="91"/>
    </location>
</feature>
<dbReference type="RefSeq" id="WP_282333380.1">
    <property type="nucleotide sequence ID" value="NZ_JASBRG010000003.1"/>
</dbReference>
<feature type="transmembrane region" description="Helical" evidence="1">
    <location>
        <begin position="229"/>
        <end position="252"/>
    </location>
</feature>
<sequence length="358" mass="42257">MNKIKFPTGSSSMFFISLNEDVEKMFAKTSLLKKRKRLLWLKMEFYFGVHISSYVILFLVHPQGIIGPLMNYIFIGISGMLLAFNVSHDACHGTFSKNKTVNYWLYHLSFNMQGTNAYLWKIRHTTSHHLFPNVDGCDADIDNNPIIRLSPQHPLRKYQKYQHIYSILVYCIYTLHWFLIKDILYFFKKKIANLQNIKHPIRESGLFIFWKLLYLFVLIYLPVKSGYSFHIIISCFILMHVINSLFFIHTLIATHLCMETQFPKTDHNGLLPYDYYVHQLATSLDYCPTNKIYNWFLGGFNSHAAHHLYPKLPHTVYPEISMLIKQKAKEFNVQYNQLSLFNSIKSHYRYLKMMGSTT</sequence>
<keyword evidence="1" id="KW-0812">Transmembrane</keyword>
<name>A0ABT6RA36_9BACT</name>
<dbReference type="Pfam" id="PF00487">
    <property type="entry name" value="FA_desaturase"/>
    <property type="match status" value="1"/>
</dbReference>
<keyword evidence="4" id="KW-1185">Reference proteome</keyword>
<evidence type="ECO:0000256" key="1">
    <source>
        <dbReference type="SAM" id="Phobius"/>
    </source>
</evidence>
<keyword evidence="1" id="KW-0472">Membrane</keyword>
<evidence type="ECO:0000313" key="3">
    <source>
        <dbReference type="EMBL" id="MDI3319266.1"/>
    </source>
</evidence>